<evidence type="ECO:0000256" key="1">
    <source>
        <dbReference type="ARBA" id="ARBA00004141"/>
    </source>
</evidence>
<dbReference type="Proteomes" id="UP000237230">
    <property type="component" value="Unassembled WGS sequence"/>
</dbReference>
<feature type="transmembrane region" description="Helical" evidence="6">
    <location>
        <begin position="218"/>
        <end position="241"/>
    </location>
</feature>
<feature type="transmembrane region" description="Helical" evidence="6">
    <location>
        <begin position="68"/>
        <end position="88"/>
    </location>
</feature>
<feature type="transmembrane region" description="Helical" evidence="6">
    <location>
        <begin position="125"/>
        <end position="146"/>
    </location>
</feature>
<evidence type="ECO:0000256" key="6">
    <source>
        <dbReference type="SAM" id="Phobius"/>
    </source>
</evidence>
<dbReference type="InterPro" id="IPR050638">
    <property type="entry name" value="AA-Vitamin_Transporters"/>
</dbReference>
<dbReference type="PANTHER" id="PTHR32322:SF2">
    <property type="entry name" value="EAMA DOMAIN-CONTAINING PROTEIN"/>
    <property type="match status" value="1"/>
</dbReference>
<comment type="similarity">
    <text evidence="2">Belongs to the EamA transporter family.</text>
</comment>
<feature type="domain" description="EamA" evidence="7">
    <location>
        <begin position="9"/>
        <end position="139"/>
    </location>
</feature>
<gene>
    <name evidence="8" type="ORF">BGP84_04500</name>
</gene>
<keyword evidence="4 6" id="KW-1133">Transmembrane helix</keyword>
<reference evidence="8 9" key="2">
    <citation type="submission" date="2018-03" db="EMBL/GenBank/DDBJ databases">
        <title>Draft genome of Pseudomonas putida strain KH-21-114.</title>
        <authorList>
            <person name="Yoshizawa S."/>
            <person name="Khan N.H."/>
            <person name="Nishimura M."/>
            <person name="Chiura H.X."/>
            <person name="Ogura Y."/>
            <person name="Hayashi T."/>
            <person name="Kogure K."/>
        </authorList>
    </citation>
    <scope>NUCLEOTIDE SEQUENCE [LARGE SCALE GENOMIC DNA]</scope>
    <source>
        <strain evidence="8 9">KH-21-114</strain>
    </source>
</reference>
<dbReference type="AlphaFoldDB" id="A0A2S3XAG5"/>
<dbReference type="InterPro" id="IPR000620">
    <property type="entry name" value="EamA_dom"/>
</dbReference>
<dbReference type="EMBL" id="MINH01000016">
    <property type="protein sequence ID" value="POG12551.1"/>
    <property type="molecule type" value="Genomic_DNA"/>
</dbReference>
<evidence type="ECO:0000256" key="3">
    <source>
        <dbReference type="ARBA" id="ARBA00022692"/>
    </source>
</evidence>
<feature type="transmembrane region" description="Helical" evidence="6">
    <location>
        <begin position="276"/>
        <end position="292"/>
    </location>
</feature>
<feature type="transmembrane region" description="Helical" evidence="6">
    <location>
        <begin position="191"/>
        <end position="212"/>
    </location>
</feature>
<evidence type="ECO:0000256" key="4">
    <source>
        <dbReference type="ARBA" id="ARBA00022989"/>
    </source>
</evidence>
<dbReference type="OrthoDB" id="9809509at2"/>
<evidence type="ECO:0000256" key="5">
    <source>
        <dbReference type="ARBA" id="ARBA00023136"/>
    </source>
</evidence>
<evidence type="ECO:0000313" key="9">
    <source>
        <dbReference type="Proteomes" id="UP000237230"/>
    </source>
</evidence>
<dbReference type="Pfam" id="PF00892">
    <property type="entry name" value="EamA"/>
    <property type="match status" value="2"/>
</dbReference>
<evidence type="ECO:0000313" key="8">
    <source>
        <dbReference type="EMBL" id="POG12551.1"/>
    </source>
</evidence>
<dbReference type="PANTHER" id="PTHR32322">
    <property type="entry name" value="INNER MEMBRANE TRANSPORTER"/>
    <property type="match status" value="1"/>
</dbReference>
<reference evidence="8 9" key="1">
    <citation type="submission" date="2016-08" db="EMBL/GenBank/DDBJ databases">
        <authorList>
            <person name="Seilhamer J.J."/>
        </authorList>
    </citation>
    <scope>NUCLEOTIDE SEQUENCE [LARGE SCALE GENOMIC DNA]</scope>
    <source>
        <strain evidence="8 9">KH-21-114</strain>
    </source>
</reference>
<protein>
    <submittedName>
        <fullName evidence="8">Multidrug DMT transporter permease</fullName>
    </submittedName>
</protein>
<feature type="transmembrane region" description="Helical" evidence="6">
    <location>
        <begin position="38"/>
        <end position="56"/>
    </location>
</feature>
<dbReference type="InterPro" id="IPR037185">
    <property type="entry name" value="EmrE-like"/>
</dbReference>
<dbReference type="RefSeq" id="WP_103445943.1">
    <property type="nucleotide sequence ID" value="NZ_MINH01000016.1"/>
</dbReference>
<sequence>MLSSALYLILLQAIFVLSWSSGFIGARMGTEDAGAINLLFWRFLLVCACLLPFVWHRLRVLTWAQIRYNAVIGFLAQFAYLVSVYIAIRGGLPAGIAAIICALQPLITASMSNKDQQERSGLQEWLGLGIGFAGVSMVILGEYSLSTTRLDPWLYALPLIAAITLSIATLYQRRQSVMATGHSKDGLLMPLFLQSTATLLLLTATGLPFGLIEVPASTQVWAAVAWLTLFSTFIAYLSLWILLTRLSATRVSALVYLEPPVTLLWAALMFGDAVHWTTYVGIAVVAAGMAITRNPHRPRRAASVEHGSPP</sequence>
<comment type="subcellular location">
    <subcellularLocation>
        <location evidence="1">Membrane</location>
        <topology evidence="1">Multi-pass membrane protein</topology>
    </subcellularLocation>
</comment>
<accession>A0A2S3XAG5</accession>
<feature type="transmembrane region" description="Helical" evidence="6">
    <location>
        <begin position="253"/>
        <end position="270"/>
    </location>
</feature>
<evidence type="ECO:0000256" key="2">
    <source>
        <dbReference type="ARBA" id="ARBA00007362"/>
    </source>
</evidence>
<name>A0A2S3XAG5_PSEPU</name>
<dbReference type="SUPFAM" id="SSF103481">
    <property type="entry name" value="Multidrug resistance efflux transporter EmrE"/>
    <property type="match status" value="2"/>
</dbReference>
<proteinExistence type="inferred from homology"/>
<dbReference type="GO" id="GO:0016020">
    <property type="term" value="C:membrane"/>
    <property type="evidence" value="ECO:0007669"/>
    <property type="project" value="UniProtKB-SubCell"/>
</dbReference>
<feature type="transmembrane region" description="Helical" evidence="6">
    <location>
        <begin position="152"/>
        <end position="171"/>
    </location>
</feature>
<organism evidence="8 9">
    <name type="scientific">Pseudomonas putida</name>
    <name type="common">Arthrobacter siderocapsulatus</name>
    <dbReference type="NCBI Taxonomy" id="303"/>
    <lineage>
        <taxon>Bacteria</taxon>
        <taxon>Pseudomonadati</taxon>
        <taxon>Pseudomonadota</taxon>
        <taxon>Gammaproteobacteria</taxon>
        <taxon>Pseudomonadales</taxon>
        <taxon>Pseudomonadaceae</taxon>
        <taxon>Pseudomonas</taxon>
    </lineage>
</organism>
<keyword evidence="5 6" id="KW-0472">Membrane</keyword>
<keyword evidence="3 6" id="KW-0812">Transmembrane</keyword>
<feature type="domain" description="EamA" evidence="7">
    <location>
        <begin position="159"/>
        <end position="292"/>
    </location>
</feature>
<comment type="caution">
    <text evidence="8">The sequence shown here is derived from an EMBL/GenBank/DDBJ whole genome shotgun (WGS) entry which is preliminary data.</text>
</comment>
<evidence type="ECO:0000259" key="7">
    <source>
        <dbReference type="Pfam" id="PF00892"/>
    </source>
</evidence>